<dbReference type="PANTHER" id="PTHR42037:SF1">
    <property type="match status" value="1"/>
</dbReference>
<dbReference type="OrthoDB" id="3251507at2759"/>
<keyword evidence="3" id="KW-1185">Reference proteome</keyword>
<feature type="region of interest" description="Disordered" evidence="1">
    <location>
        <begin position="472"/>
        <end position="500"/>
    </location>
</feature>
<accession>A0A9N9L221</accession>
<feature type="compositionally biased region" description="Low complexity" evidence="1">
    <location>
        <begin position="472"/>
        <end position="486"/>
    </location>
</feature>
<protein>
    <submittedName>
        <fullName evidence="2">Uncharacterized protein</fullName>
    </submittedName>
</protein>
<evidence type="ECO:0000313" key="2">
    <source>
        <dbReference type="EMBL" id="CAG8956265.1"/>
    </source>
</evidence>
<name>A0A9N9L221_9HELO</name>
<sequence>MSKKKKPKRDETASTAKIPPTSKGKGKKAQQPIVKERPESKNKVARITPRSPHDKLLYRLYEPLILLEVLDKYGGLPVSEFPSEVDATSNLELRRSFLNQLAYVCDFRKGGETVTAVALESAPSGITFWIASNKSIPTKTIHHLNAILKLLKSLGTSPFVSTEKVVETEENIIELCIKFNHERLGVYRKGLQKYLELCLEALNLSNNPEDKTLALWLKDFMSFGNDISGLCRFAYQQRRQCISLLKNHIGDRGEPILRDEAESNKRQSFINLQHCLGRLGCHLRAAKVLVQAGCKLADLFDNFQIKPLPCPKPPILPPSPDKLTTLDGIIKRMLPANSPDLLRYQESLAFMDSKFEVSVQKQVLEQFQKKDFRPLVHAELHLLEHFYKNKLAFQGSDRYIRWRPPELPSEATTAERTRELNVLISEVIQQIRRDTLGQIDSRAGPSRWRPDTNTGITLSQKGDILVEEMESLSIDGDSSSLSEVSIPENDDEDSGGCNIS</sequence>
<comment type="caution">
    <text evidence="2">The sequence shown here is derived from an EMBL/GenBank/DDBJ whole genome shotgun (WGS) entry which is preliminary data.</text>
</comment>
<gene>
    <name evidence="2" type="ORF">HYFRA_00003645</name>
</gene>
<reference evidence="2" key="1">
    <citation type="submission" date="2021-07" db="EMBL/GenBank/DDBJ databases">
        <authorList>
            <person name="Durling M."/>
        </authorList>
    </citation>
    <scope>NUCLEOTIDE SEQUENCE</scope>
</reference>
<evidence type="ECO:0000256" key="1">
    <source>
        <dbReference type="SAM" id="MobiDB-lite"/>
    </source>
</evidence>
<dbReference type="AlphaFoldDB" id="A0A9N9L221"/>
<feature type="region of interest" description="Disordered" evidence="1">
    <location>
        <begin position="1"/>
        <end position="47"/>
    </location>
</feature>
<proteinExistence type="predicted"/>
<dbReference type="Proteomes" id="UP000696280">
    <property type="component" value="Unassembled WGS sequence"/>
</dbReference>
<dbReference type="EMBL" id="CAJVRL010000070">
    <property type="protein sequence ID" value="CAG8956265.1"/>
    <property type="molecule type" value="Genomic_DNA"/>
</dbReference>
<evidence type="ECO:0000313" key="3">
    <source>
        <dbReference type="Proteomes" id="UP000696280"/>
    </source>
</evidence>
<organism evidence="2 3">
    <name type="scientific">Hymenoscyphus fraxineus</name>
    <dbReference type="NCBI Taxonomy" id="746836"/>
    <lineage>
        <taxon>Eukaryota</taxon>
        <taxon>Fungi</taxon>
        <taxon>Dikarya</taxon>
        <taxon>Ascomycota</taxon>
        <taxon>Pezizomycotina</taxon>
        <taxon>Leotiomycetes</taxon>
        <taxon>Helotiales</taxon>
        <taxon>Helotiaceae</taxon>
        <taxon>Hymenoscyphus</taxon>
    </lineage>
</organism>
<dbReference type="PANTHER" id="PTHR42037">
    <property type="match status" value="1"/>
</dbReference>